<dbReference type="AlphaFoldDB" id="B0DC18"/>
<dbReference type="GeneID" id="6077318"/>
<dbReference type="STRING" id="486041.B0DC18"/>
<proteinExistence type="predicted"/>
<dbReference type="OrthoDB" id="2989558at2759"/>
<dbReference type="InParanoid" id="B0DC18"/>
<dbReference type="KEGG" id="lbc:LACBIDRAFT_294461"/>
<organism evidence="2">
    <name type="scientific">Laccaria bicolor (strain S238N-H82 / ATCC MYA-4686)</name>
    <name type="common">Bicoloured deceiver</name>
    <name type="synonym">Laccaria laccata var. bicolor</name>
    <dbReference type="NCBI Taxonomy" id="486041"/>
    <lineage>
        <taxon>Eukaryota</taxon>
        <taxon>Fungi</taxon>
        <taxon>Dikarya</taxon>
        <taxon>Basidiomycota</taxon>
        <taxon>Agaricomycotina</taxon>
        <taxon>Agaricomycetes</taxon>
        <taxon>Agaricomycetidae</taxon>
        <taxon>Agaricales</taxon>
        <taxon>Agaricineae</taxon>
        <taxon>Hydnangiaceae</taxon>
        <taxon>Laccaria</taxon>
    </lineage>
</organism>
<evidence type="ECO:0000313" key="1">
    <source>
        <dbReference type="EMBL" id="EDR07655.1"/>
    </source>
</evidence>
<dbReference type="HOGENOM" id="CLU_943559_0_0_1"/>
<accession>B0DC18</accession>
<name>B0DC18_LACBS</name>
<protein>
    <submittedName>
        <fullName evidence="1">Predicted protein</fullName>
    </submittedName>
</protein>
<reference evidence="1 2" key="1">
    <citation type="journal article" date="2008" name="Nature">
        <title>The genome of Laccaria bicolor provides insights into mycorrhizal symbiosis.</title>
        <authorList>
            <person name="Martin F."/>
            <person name="Aerts A."/>
            <person name="Ahren D."/>
            <person name="Brun A."/>
            <person name="Danchin E.G.J."/>
            <person name="Duchaussoy F."/>
            <person name="Gibon J."/>
            <person name="Kohler A."/>
            <person name="Lindquist E."/>
            <person name="Pereda V."/>
            <person name="Salamov A."/>
            <person name="Shapiro H.J."/>
            <person name="Wuyts J."/>
            <person name="Blaudez D."/>
            <person name="Buee M."/>
            <person name="Brokstein P."/>
            <person name="Canbaeck B."/>
            <person name="Cohen D."/>
            <person name="Courty P.E."/>
            <person name="Coutinho P.M."/>
            <person name="Delaruelle C."/>
            <person name="Detter J.C."/>
            <person name="Deveau A."/>
            <person name="DiFazio S."/>
            <person name="Duplessis S."/>
            <person name="Fraissinet-Tachet L."/>
            <person name="Lucic E."/>
            <person name="Frey-Klett P."/>
            <person name="Fourrey C."/>
            <person name="Feussner I."/>
            <person name="Gay G."/>
            <person name="Grimwood J."/>
            <person name="Hoegger P.J."/>
            <person name="Jain P."/>
            <person name="Kilaru S."/>
            <person name="Labbe J."/>
            <person name="Lin Y.C."/>
            <person name="Legue V."/>
            <person name="Le Tacon F."/>
            <person name="Marmeisse R."/>
            <person name="Melayah D."/>
            <person name="Montanini B."/>
            <person name="Muratet M."/>
            <person name="Nehls U."/>
            <person name="Niculita-Hirzel H."/>
            <person name="Oudot-Le Secq M.P."/>
            <person name="Peter M."/>
            <person name="Quesneville H."/>
            <person name="Rajashekar B."/>
            <person name="Reich M."/>
            <person name="Rouhier N."/>
            <person name="Schmutz J."/>
            <person name="Yin T."/>
            <person name="Chalot M."/>
            <person name="Henrissat B."/>
            <person name="Kuees U."/>
            <person name="Lucas S."/>
            <person name="Van de Peer Y."/>
            <person name="Podila G.K."/>
            <person name="Polle A."/>
            <person name="Pukkila P.J."/>
            <person name="Richardson P.M."/>
            <person name="Rouze P."/>
            <person name="Sanders I.R."/>
            <person name="Stajich J.E."/>
            <person name="Tunlid A."/>
            <person name="Tuskan G."/>
            <person name="Grigoriev I.V."/>
        </authorList>
    </citation>
    <scope>NUCLEOTIDE SEQUENCE [LARGE SCALE GENOMIC DNA]</scope>
    <source>
        <strain evidence="2">S238N-H82 / ATCC MYA-4686</strain>
    </source>
</reference>
<dbReference type="Proteomes" id="UP000001194">
    <property type="component" value="Unassembled WGS sequence"/>
</dbReference>
<sequence length="295" mass="34295">MEAKFDNKTNVLNAKIRTTHDDTVIYSVTTSEGLWGRRYTFLKDANPALGDSTTVGVIHWNEKIFEVGGHKKSLKDIRRKPQGFRNKERYWRWSSDRREYAVDFQEEEWKVKINNSKNVTVEGTFDVPYRPKLFGKTTPMVFHLSRKALAKDEVFLILVLIYSESKRQEKMVGSKPLKIHSLSAQYLGPKKQARCISALTLEIDGLGRIRGEDAYALFGSSWNFAPTRLPFACACLQRRWETTTTHKVFKKRDQRMHLEATRNMPSTEKETSRPSRIPTYLTPAIRLFVDDTERR</sequence>
<dbReference type="RefSeq" id="XP_001881444.1">
    <property type="nucleotide sequence ID" value="XM_001881409.1"/>
</dbReference>
<gene>
    <name evidence="1" type="ORF">LACBIDRAFT_294461</name>
</gene>
<evidence type="ECO:0000313" key="2">
    <source>
        <dbReference type="Proteomes" id="UP000001194"/>
    </source>
</evidence>
<dbReference type="EMBL" id="DS547103">
    <property type="protein sequence ID" value="EDR07655.1"/>
    <property type="molecule type" value="Genomic_DNA"/>
</dbReference>
<keyword evidence="2" id="KW-1185">Reference proteome</keyword>